<accession>A0A9N9JF02</accession>
<sequence>MANSNSSKSLNHDIFEPTDEKYDLDVDTRDYLDDPDYLEEFYLMSGNPEINEFIRKDDRLKWIPYGQLTNIEYLASKWKSQDVVLKSLNNSKDLTVNILREIAYHQLFDHEHAVIYVVQCYGISRDRTTGNCLMVMHYLEGDICNGLRSNLDVVSVPKLLKTLIIKCWDDNPTLCPTAQELLLHFDKWYFDSDPEFRQQYQQINVAEESLTSNNLTYQTHPQAIYTSRLLYLNSRETDLHISEELDI</sequence>
<keyword evidence="2" id="KW-1185">Reference proteome</keyword>
<evidence type="ECO:0000313" key="2">
    <source>
        <dbReference type="Proteomes" id="UP000789405"/>
    </source>
</evidence>
<name>A0A9N9JF02_9GLOM</name>
<protein>
    <submittedName>
        <fullName evidence="1">14592_t:CDS:1</fullName>
    </submittedName>
</protein>
<dbReference type="EMBL" id="CAJVPY010020905">
    <property type="protein sequence ID" value="CAG8777518.1"/>
    <property type="molecule type" value="Genomic_DNA"/>
</dbReference>
<comment type="caution">
    <text evidence="1">The sequence shown here is derived from an EMBL/GenBank/DDBJ whole genome shotgun (WGS) entry which is preliminary data.</text>
</comment>
<evidence type="ECO:0000313" key="1">
    <source>
        <dbReference type="EMBL" id="CAG8777518.1"/>
    </source>
</evidence>
<proteinExistence type="predicted"/>
<reference evidence="1" key="1">
    <citation type="submission" date="2021-06" db="EMBL/GenBank/DDBJ databases">
        <authorList>
            <person name="Kallberg Y."/>
            <person name="Tangrot J."/>
            <person name="Rosling A."/>
        </authorList>
    </citation>
    <scope>NUCLEOTIDE SEQUENCE</scope>
    <source>
        <strain evidence="1">MA453B</strain>
    </source>
</reference>
<dbReference type="OrthoDB" id="544350at2759"/>
<dbReference type="Proteomes" id="UP000789405">
    <property type="component" value="Unassembled WGS sequence"/>
</dbReference>
<dbReference type="InterPro" id="IPR011009">
    <property type="entry name" value="Kinase-like_dom_sf"/>
</dbReference>
<dbReference type="AlphaFoldDB" id="A0A9N9JF02"/>
<organism evidence="1 2">
    <name type="scientific">Dentiscutata erythropus</name>
    <dbReference type="NCBI Taxonomy" id="1348616"/>
    <lineage>
        <taxon>Eukaryota</taxon>
        <taxon>Fungi</taxon>
        <taxon>Fungi incertae sedis</taxon>
        <taxon>Mucoromycota</taxon>
        <taxon>Glomeromycotina</taxon>
        <taxon>Glomeromycetes</taxon>
        <taxon>Diversisporales</taxon>
        <taxon>Gigasporaceae</taxon>
        <taxon>Dentiscutata</taxon>
    </lineage>
</organism>
<dbReference type="SUPFAM" id="SSF56112">
    <property type="entry name" value="Protein kinase-like (PK-like)"/>
    <property type="match status" value="1"/>
</dbReference>
<gene>
    <name evidence="1" type="ORF">DERYTH_LOCUS19291</name>
</gene>